<dbReference type="RefSeq" id="WP_145990535.1">
    <property type="nucleotide sequence ID" value="NZ_VZIZ01000042.1"/>
</dbReference>
<organism evidence="1 2">
    <name type="scientific">Psychrobacter nivimaris</name>
    <dbReference type="NCBI Taxonomy" id="281738"/>
    <lineage>
        <taxon>Bacteria</taxon>
        <taxon>Pseudomonadati</taxon>
        <taxon>Pseudomonadota</taxon>
        <taxon>Gammaproteobacteria</taxon>
        <taxon>Moraxellales</taxon>
        <taxon>Moraxellaceae</taxon>
        <taxon>Psychrobacter</taxon>
    </lineage>
</organism>
<reference evidence="1 2" key="1">
    <citation type="submission" date="2019-09" db="EMBL/GenBank/DDBJ databases">
        <title>Draft genome sequence of Psychrobacter nivimaris LAMA 639, in search for biotechnological relevant genes.</title>
        <authorList>
            <person name="Lima A.O.S."/>
            <person name="Staloch B.E.K."/>
            <person name="Freitas R.C."/>
            <person name="Niero H."/>
            <person name="Silva M.A.C."/>
        </authorList>
    </citation>
    <scope>NUCLEOTIDE SEQUENCE [LARGE SCALE GENOMIC DNA]</scope>
    <source>
        <strain evidence="1 2">LAMA 639</strain>
    </source>
</reference>
<proteinExistence type="predicted"/>
<dbReference type="Proteomes" id="UP000471465">
    <property type="component" value="Unassembled WGS sequence"/>
</dbReference>
<comment type="caution">
    <text evidence="1">The sequence shown here is derived from an EMBL/GenBank/DDBJ whole genome shotgun (WGS) entry which is preliminary data.</text>
</comment>
<evidence type="ECO:0000313" key="2">
    <source>
        <dbReference type="Proteomes" id="UP000471465"/>
    </source>
</evidence>
<keyword evidence="2" id="KW-1185">Reference proteome</keyword>
<sequence>MQSFDTALDMGYLRNLWDDVCYQRQKEQAPFWSYYDDMILQSVSSKLEKLSQHEIYAIWLQDPNLYYQLDDIDIGKEHIDKSPPYCVDDISRYIMNEYIYREAESWRNDRLRQLLGYF</sequence>
<accession>A0A6N7BWW0</accession>
<gene>
    <name evidence="1" type="ORF">FQV37_2130</name>
</gene>
<protein>
    <submittedName>
        <fullName evidence="1">Uncharacterized protein</fullName>
    </submittedName>
</protein>
<evidence type="ECO:0000313" key="1">
    <source>
        <dbReference type="EMBL" id="KAF0567522.1"/>
    </source>
</evidence>
<name>A0A6N7BWW0_9GAMM</name>
<dbReference type="AlphaFoldDB" id="A0A6N7BWW0"/>
<dbReference type="EMBL" id="VZIZ01000042">
    <property type="protein sequence ID" value="KAF0567522.1"/>
    <property type="molecule type" value="Genomic_DNA"/>
</dbReference>